<evidence type="ECO:0000256" key="5">
    <source>
        <dbReference type="SAM" id="MobiDB-lite"/>
    </source>
</evidence>
<dbReference type="Pfam" id="PF00534">
    <property type="entry name" value="Glycos_transf_1"/>
    <property type="match status" value="1"/>
</dbReference>
<dbReference type="EMBL" id="JBGUBD010000002">
    <property type="protein sequence ID" value="MFA9477457.1"/>
    <property type="molecule type" value="Genomic_DNA"/>
</dbReference>
<dbReference type="PANTHER" id="PTHR45947">
    <property type="entry name" value="SULFOQUINOVOSYL TRANSFERASE SQD2"/>
    <property type="match status" value="1"/>
</dbReference>
<evidence type="ECO:0000313" key="10">
    <source>
        <dbReference type="Proteomes" id="UP001575105"/>
    </source>
</evidence>
<dbReference type="Gene3D" id="3.40.50.2000">
    <property type="entry name" value="Glycogen Phosphorylase B"/>
    <property type="match status" value="3"/>
</dbReference>
<evidence type="ECO:0000313" key="9">
    <source>
        <dbReference type="EMBL" id="MFA9477457.1"/>
    </source>
</evidence>
<feature type="domain" description="Glycosyl transferase family 1" evidence="6">
    <location>
        <begin position="293"/>
        <end position="452"/>
    </location>
</feature>
<dbReference type="PROSITE" id="PS51257">
    <property type="entry name" value="PROKAR_LIPOPROTEIN"/>
    <property type="match status" value="1"/>
</dbReference>
<feature type="compositionally biased region" description="Low complexity" evidence="5">
    <location>
        <begin position="120"/>
        <end position="139"/>
    </location>
</feature>
<evidence type="ECO:0000259" key="8">
    <source>
        <dbReference type="Pfam" id="PF13439"/>
    </source>
</evidence>
<evidence type="ECO:0000256" key="1">
    <source>
        <dbReference type="ARBA" id="ARBA00001478"/>
    </source>
</evidence>
<dbReference type="InterPro" id="IPR001296">
    <property type="entry name" value="Glyco_trans_1"/>
</dbReference>
<reference evidence="9 10" key="1">
    <citation type="submission" date="2024-08" db="EMBL/GenBank/DDBJ databases">
        <title>Whole-genome sequencing of halo(alkali)philic microorganisms from hypersaline lakes.</title>
        <authorList>
            <person name="Sorokin D.Y."/>
            <person name="Merkel A.Y."/>
            <person name="Messina E."/>
            <person name="Yakimov M."/>
        </authorList>
    </citation>
    <scope>NUCLEOTIDE SEQUENCE [LARGE SCALE GENOMIC DNA]</scope>
    <source>
        <strain evidence="9 10">AB-hyl4</strain>
    </source>
</reference>
<dbReference type="RefSeq" id="WP_425344381.1">
    <property type="nucleotide sequence ID" value="NZ_JBGUBD010000002.1"/>
</dbReference>
<dbReference type="InterPro" id="IPR050194">
    <property type="entry name" value="Glycosyltransferase_grp1"/>
</dbReference>
<feature type="region of interest" description="Disordered" evidence="5">
    <location>
        <begin position="116"/>
        <end position="167"/>
    </location>
</feature>
<organism evidence="9 10">
    <name type="scientific">Natronomicrosphaera hydrolytica</name>
    <dbReference type="NCBI Taxonomy" id="3242702"/>
    <lineage>
        <taxon>Bacteria</taxon>
        <taxon>Pseudomonadati</taxon>
        <taxon>Planctomycetota</taxon>
        <taxon>Phycisphaerae</taxon>
        <taxon>Phycisphaerales</taxon>
        <taxon>Phycisphaeraceae</taxon>
        <taxon>Natronomicrosphaera</taxon>
    </lineage>
</organism>
<proteinExistence type="predicted"/>
<comment type="caution">
    <text evidence="9">The sequence shown here is derived from an EMBL/GenBank/DDBJ whole genome shotgun (WGS) entry which is preliminary data.</text>
</comment>
<accession>A0ABV4U285</accession>
<feature type="domain" description="Glycosyltransferase subfamily 4-like N-terminal" evidence="8">
    <location>
        <begin position="179"/>
        <end position="283"/>
    </location>
</feature>
<name>A0ABV4U285_9BACT</name>
<keyword evidence="3" id="KW-0328">Glycosyltransferase</keyword>
<dbReference type="CDD" id="cd03801">
    <property type="entry name" value="GT4_PimA-like"/>
    <property type="match status" value="1"/>
</dbReference>
<dbReference type="InterPro" id="IPR028098">
    <property type="entry name" value="Glyco_trans_4-like_N"/>
</dbReference>
<dbReference type="PANTHER" id="PTHR45947:SF3">
    <property type="entry name" value="SULFOQUINOVOSYL TRANSFERASE SQD2"/>
    <property type="match status" value="1"/>
</dbReference>
<feature type="domain" description="Starch synthase catalytic" evidence="7">
    <location>
        <begin position="4"/>
        <end position="45"/>
    </location>
</feature>
<protein>
    <recommendedName>
        <fullName evidence="2">starch synthase</fullName>
        <ecNumber evidence="2">2.4.1.21</ecNumber>
    </recommendedName>
</protein>
<gene>
    <name evidence="9" type="ORF">ACERK3_04025</name>
</gene>
<dbReference type="Proteomes" id="UP001575105">
    <property type="component" value="Unassembled WGS sequence"/>
</dbReference>
<comment type="catalytic activity">
    <reaction evidence="1">
        <text>[(1-&gt;4)-alpha-D-glucosyl](n) + ADP-alpha-D-glucose = [(1-&gt;4)-alpha-D-glucosyl](n+1) + ADP + H(+)</text>
        <dbReference type="Rhea" id="RHEA:18189"/>
        <dbReference type="Rhea" id="RHEA-COMP:9584"/>
        <dbReference type="Rhea" id="RHEA-COMP:9587"/>
        <dbReference type="ChEBI" id="CHEBI:15378"/>
        <dbReference type="ChEBI" id="CHEBI:15444"/>
        <dbReference type="ChEBI" id="CHEBI:57498"/>
        <dbReference type="ChEBI" id="CHEBI:456216"/>
        <dbReference type="EC" id="2.4.1.21"/>
    </reaction>
</comment>
<dbReference type="Pfam" id="PF13439">
    <property type="entry name" value="Glyco_transf_4"/>
    <property type="match status" value="1"/>
</dbReference>
<evidence type="ECO:0000256" key="2">
    <source>
        <dbReference type="ARBA" id="ARBA00012588"/>
    </source>
</evidence>
<dbReference type="Pfam" id="PF08323">
    <property type="entry name" value="Glyco_transf_5"/>
    <property type="match status" value="1"/>
</dbReference>
<keyword evidence="10" id="KW-1185">Reference proteome</keyword>
<evidence type="ECO:0000256" key="3">
    <source>
        <dbReference type="ARBA" id="ARBA00022676"/>
    </source>
</evidence>
<evidence type="ECO:0000259" key="7">
    <source>
        <dbReference type="Pfam" id="PF08323"/>
    </source>
</evidence>
<evidence type="ECO:0000256" key="4">
    <source>
        <dbReference type="ARBA" id="ARBA00022679"/>
    </source>
</evidence>
<sequence>MAMRVLMLGWEFPPHITGGLGTACYGLTKAMHRLPVEITFVLPRPVQADPASIVRVVPTRSDATPQSPIAYDTLEPGVTPPATPAIAPSGPPFEHVRFHHLPIGLTATGGLPGAYGHRGPALTSTTTATTTTTRHTTPAAPTPPDAPRQTHDVGLGDHTSTNRAAAHPDDHGHLAACHRYAHMCVQLARHEKFDVIHAHDWMTFPAAMTVAAESGKPMVAHVHSTEFDRAGEQIDYRIFDIERRGVHAAVRVVAVSHLTRSILMSRYDVEPKQIDVVYNGIDHPDIRWPDDTQAAAIRPSDRIVLFLGRITMQKGPEYFVAAAKKVLEHDENVKFLVAGAGDRVPEVIRLAAREGLAHKILFTGFLDQADVARVFRMANVYVMPSVSEPFGIAALEAIRHDVPVIVSRSSGVSEVIQHALKVDFWDVNDIADKILAVLRHPPLASELRQNAEIEVRKLTWTDAARHVYRVYEDAIAAMPV</sequence>
<dbReference type="InterPro" id="IPR013534">
    <property type="entry name" value="Starch_synth_cat_dom"/>
</dbReference>
<evidence type="ECO:0000259" key="6">
    <source>
        <dbReference type="Pfam" id="PF00534"/>
    </source>
</evidence>
<dbReference type="SUPFAM" id="SSF53756">
    <property type="entry name" value="UDP-Glycosyltransferase/glycogen phosphorylase"/>
    <property type="match status" value="2"/>
</dbReference>
<keyword evidence="4" id="KW-0808">Transferase</keyword>
<dbReference type="EC" id="2.4.1.21" evidence="2"/>